<dbReference type="Proteomes" id="UP000295547">
    <property type="component" value="Unassembled WGS sequence"/>
</dbReference>
<dbReference type="InterPro" id="IPR009444">
    <property type="entry name" value="Conjugal_tfr_TraD_a-type"/>
</dbReference>
<protein>
    <submittedName>
        <fullName evidence="1">Conjugative transfer protein TraD</fullName>
    </submittedName>
</protein>
<sequence length="97" mass="11311">MARLLKRLDQRIAELERRRRFHMTAERKREAREKFLIGGIVVRAGLSKADRAFLFGGLLELARIVPGSLEHQRLRDLGEEAFRAAFLDAGQERTEWH</sequence>
<evidence type="ECO:0000313" key="1">
    <source>
        <dbReference type="EMBL" id="TCU21270.1"/>
    </source>
</evidence>
<accession>A0A4R3QHL8</accession>
<evidence type="ECO:0000313" key="2">
    <source>
        <dbReference type="Proteomes" id="UP000295547"/>
    </source>
</evidence>
<gene>
    <name evidence="1" type="ORF">EV130_111127</name>
</gene>
<comment type="caution">
    <text evidence="1">The sequence shown here is derived from an EMBL/GenBank/DDBJ whole genome shotgun (WGS) entry which is preliminary data.</text>
</comment>
<dbReference type="EMBL" id="SMBJ01000011">
    <property type="protein sequence ID" value="TCU21270.1"/>
    <property type="molecule type" value="Genomic_DNA"/>
</dbReference>
<dbReference type="AlphaFoldDB" id="A0A4R3QHL8"/>
<keyword evidence="2" id="KW-1185">Reference proteome</keyword>
<name>A0A4R3QHL8_9HYPH</name>
<proteinExistence type="predicted"/>
<organism evidence="1 2">
    <name type="scientific">Rhizobium azibense</name>
    <dbReference type="NCBI Taxonomy" id="1136135"/>
    <lineage>
        <taxon>Bacteria</taxon>
        <taxon>Pseudomonadati</taxon>
        <taxon>Pseudomonadota</taxon>
        <taxon>Alphaproteobacteria</taxon>
        <taxon>Hyphomicrobiales</taxon>
        <taxon>Rhizobiaceae</taxon>
        <taxon>Rhizobium/Agrobacterium group</taxon>
        <taxon>Rhizobium</taxon>
    </lineage>
</organism>
<reference evidence="1 2" key="1">
    <citation type="submission" date="2019-03" db="EMBL/GenBank/DDBJ databases">
        <title>Genomic Encyclopedia of Type Strains, Phase IV (KMG-V): Genome sequencing to study the core and pangenomes of soil and plant-associated prokaryotes.</title>
        <authorList>
            <person name="Whitman W."/>
        </authorList>
    </citation>
    <scope>NUCLEOTIDE SEQUENCE [LARGE SCALE GENOMIC DNA]</scope>
    <source>
        <strain evidence="1 2">Gr42</strain>
    </source>
</reference>
<dbReference type="Pfam" id="PF06412">
    <property type="entry name" value="TraD"/>
    <property type="match status" value="1"/>
</dbReference>